<comment type="similarity">
    <text evidence="2">Belongs to the bacterial solute-binding protein 8 family.</text>
</comment>
<keyword evidence="8" id="KW-1185">Reference proteome</keyword>
<dbReference type="PANTHER" id="PTHR30532">
    <property type="entry name" value="IRON III DICITRATE-BINDING PERIPLASMIC PROTEIN"/>
    <property type="match status" value="1"/>
</dbReference>
<name>A0A5C5GI84_9RHOB</name>
<keyword evidence="5" id="KW-0732">Signal</keyword>
<dbReference type="AlphaFoldDB" id="A0A5C5GI84"/>
<dbReference type="PANTHER" id="PTHR30532:SF1">
    <property type="entry name" value="IRON(3+)-HYDROXAMATE-BINDING PROTEIN FHUD"/>
    <property type="match status" value="1"/>
</dbReference>
<organism evidence="7 8">
    <name type="scientific">Pelagovum pacificum</name>
    <dbReference type="NCBI Taxonomy" id="2588711"/>
    <lineage>
        <taxon>Bacteria</taxon>
        <taxon>Pseudomonadati</taxon>
        <taxon>Pseudomonadota</taxon>
        <taxon>Alphaproteobacteria</taxon>
        <taxon>Rhodobacterales</taxon>
        <taxon>Paracoccaceae</taxon>
        <taxon>Pelagovum</taxon>
    </lineage>
</organism>
<evidence type="ECO:0000313" key="7">
    <source>
        <dbReference type="EMBL" id="TNY33934.1"/>
    </source>
</evidence>
<comment type="subcellular location">
    <subcellularLocation>
        <location evidence="1">Cell envelope</location>
    </subcellularLocation>
</comment>
<keyword evidence="4" id="KW-0410">Iron transport</keyword>
<dbReference type="Pfam" id="PF01497">
    <property type="entry name" value="Peripla_BP_2"/>
    <property type="match status" value="1"/>
</dbReference>
<protein>
    <recommendedName>
        <fullName evidence="6">Fe/B12 periplasmic-binding domain-containing protein</fullName>
    </recommendedName>
</protein>
<evidence type="ECO:0000256" key="5">
    <source>
        <dbReference type="ARBA" id="ARBA00022729"/>
    </source>
</evidence>
<accession>A0A5C5GI84</accession>
<dbReference type="EMBL" id="VFFF01000001">
    <property type="protein sequence ID" value="TNY33934.1"/>
    <property type="molecule type" value="Genomic_DNA"/>
</dbReference>
<dbReference type="InterPro" id="IPR002491">
    <property type="entry name" value="ABC_transptr_periplasmic_BD"/>
</dbReference>
<dbReference type="InterPro" id="IPR051313">
    <property type="entry name" value="Bact_iron-sidero_bind"/>
</dbReference>
<evidence type="ECO:0000256" key="2">
    <source>
        <dbReference type="ARBA" id="ARBA00008814"/>
    </source>
</evidence>
<dbReference type="GO" id="GO:0030288">
    <property type="term" value="C:outer membrane-bounded periplasmic space"/>
    <property type="evidence" value="ECO:0007669"/>
    <property type="project" value="TreeGrafter"/>
</dbReference>
<evidence type="ECO:0000256" key="1">
    <source>
        <dbReference type="ARBA" id="ARBA00004196"/>
    </source>
</evidence>
<keyword evidence="4" id="KW-0408">Iron</keyword>
<comment type="caution">
    <text evidence="7">The sequence shown here is derived from an EMBL/GenBank/DDBJ whole genome shotgun (WGS) entry which is preliminary data.</text>
</comment>
<keyword evidence="4" id="KW-0406">Ion transport</keyword>
<dbReference type="SUPFAM" id="SSF53807">
    <property type="entry name" value="Helical backbone' metal receptor"/>
    <property type="match status" value="1"/>
</dbReference>
<keyword evidence="3" id="KW-0813">Transport</keyword>
<evidence type="ECO:0000256" key="4">
    <source>
        <dbReference type="ARBA" id="ARBA00022496"/>
    </source>
</evidence>
<sequence length="374" mass="40310">MSTISAPSVAPLIATVRRGVKLHSPRSAEGDNSLLLWSGILWLGSGGDRSPGIKCRKTMKHIALAAFALLSAVPAAAQDTRTVTDHSGHEVTLPADPQRIVSLHDWTATVMAWELGANLIGSTGRVTSDGGYFVRSGRELYGLTFDDIALASVHGQIDVEQIAALQPDLIIGNLGDTLSLRDQLSAIAPTIIYDPANGQDALTNYAEFAGWVNRAETFDALQAAYDARIEELRPAIMPQGEAPTYVIILPDADDVQIRLFRTYGAQSQVLEDLGFEPLPVVDQVPEAAQETTISAELIRELDADWVFTSHIADRGEDDTTALTALEQIAPGSTDMLGAVTAGRFHSSDRFYVYPMTFAAMDYVLEEIEALVSAD</sequence>
<evidence type="ECO:0000259" key="6">
    <source>
        <dbReference type="PROSITE" id="PS50983"/>
    </source>
</evidence>
<feature type="domain" description="Fe/B12 periplasmic-binding" evidence="6">
    <location>
        <begin position="99"/>
        <end position="374"/>
    </location>
</feature>
<reference evidence="7 8" key="1">
    <citation type="submission" date="2019-06" db="EMBL/GenBank/DDBJ databases">
        <title>Genome of new Rhodobacteraceae sp. SM1903.</title>
        <authorList>
            <person name="Ren X."/>
        </authorList>
    </citation>
    <scope>NUCLEOTIDE SEQUENCE [LARGE SCALE GENOMIC DNA]</scope>
    <source>
        <strain evidence="7 8">SM1903</strain>
    </source>
</reference>
<proteinExistence type="inferred from homology"/>
<gene>
    <name evidence="7" type="ORF">FHY64_11915</name>
</gene>
<dbReference type="Gene3D" id="3.40.50.1980">
    <property type="entry name" value="Nitrogenase molybdenum iron protein domain"/>
    <property type="match status" value="2"/>
</dbReference>
<evidence type="ECO:0000313" key="8">
    <source>
        <dbReference type="Proteomes" id="UP000314011"/>
    </source>
</evidence>
<dbReference type="PROSITE" id="PS50983">
    <property type="entry name" value="FE_B12_PBP"/>
    <property type="match status" value="1"/>
</dbReference>
<evidence type="ECO:0000256" key="3">
    <source>
        <dbReference type="ARBA" id="ARBA00022448"/>
    </source>
</evidence>
<dbReference type="Proteomes" id="UP000314011">
    <property type="component" value="Unassembled WGS sequence"/>
</dbReference>
<dbReference type="OrthoDB" id="63946at2"/>
<dbReference type="GO" id="GO:1901678">
    <property type="term" value="P:iron coordination entity transport"/>
    <property type="evidence" value="ECO:0007669"/>
    <property type="project" value="UniProtKB-ARBA"/>
</dbReference>